<evidence type="ECO:0000313" key="2">
    <source>
        <dbReference type="Proteomes" id="UP000732380"/>
    </source>
</evidence>
<name>A0A9P7PYK2_9HYPO</name>
<sequence length="201" mass="22087">MRRTIVACDELLARISIGKDSLPSWDNDKAAAQHQYDKIKDNGLTSDSFKANGITESTMPPRGILGGLVMMEAWVDALVSRKIRLLFGNGTIGARIAPTRAGDNDKTIGLRLEYAHTLYKDGVQYMRYHLHPNRGANDPTLKALANKDPNAVLSYADIPLAEAAAEGDVDGGKTAADKILVKDTGKMYRKFWDDLVENIKK</sequence>
<comment type="caution">
    <text evidence="1">The sequence shown here is derived from an EMBL/GenBank/DDBJ whole genome shotgun (WGS) entry which is preliminary data.</text>
</comment>
<dbReference type="Proteomes" id="UP000732380">
    <property type="component" value="Unassembled WGS sequence"/>
</dbReference>
<organism evidence="1 2">
    <name type="scientific">Claviceps humidiphila</name>
    <dbReference type="NCBI Taxonomy" id="1294629"/>
    <lineage>
        <taxon>Eukaryota</taxon>
        <taxon>Fungi</taxon>
        <taxon>Dikarya</taxon>
        <taxon>Ascomycota</taxon>
        <taxon>Pezizomycotina</taxon>
        <taxon>Sordariomycetes</taxon>
        <taxon>Hypocreomycetidae</taxon>
        <taxon>Hypocreales</taxon>
        <taxon>Clavicipitaceae</taxon>
        <taxon>Claviceps</taxon>
    </lineage>
</organism>
<dbReference type="EMBL" id="SRQM01000389">
    <property type="protein sequence ID" value="KAG6111353.1"/>
    <property type="molecule type" value="Genomic_DNA"/>
</dbReference>
<protein>
    <submittedName>
        <fullName evidence="1">Uncharacterized protein</fullName>
    </submittedName>
</protein>
<evidence type="ECO:0000313" key="1">
    <source>
        <dbReference type="EMBL" id="KAG6111353.1"/>
    </source>
</evidence>
<dbReference type="AlphaFoldDB" id="A0A9P7PYK2"/>
<accession>A0A9P7PYK2</accession>
<proteinExistence type="predicted"/>
<keyword evidence="2" id="KW-1185">Reference proteome</keyword>
<gene>
    <name evidence="1" type="ORF">E4U13_004853</name>
</gene>
<reference evidence="1 2" key="1">
    <citation type="journal article" date="2020" name="bioRxiv">
        <title>Whole genome comparisons of ergot fungi reveals the divergence and evolution of species within the genus Claviceps are the result of varying mechanisms driving genome evolution and host range expansion.</title>
        <authorList>
            <person name="Wyka S.A."/>
            <person name="Mondo S.J."/>
            <person name="Liu M."/>
            <person name="Dettman J."/>
            <person name="Nalam V."/>
            <person name="Broders K.D."/>
        </authorList>
    </citation>
    <scope>NUCLEOTIDE SEQUENCE [LARGE SCALE GENOMIC DNA]</scope>
    <source>
        <strain evidence="1 2">LM576</strain>
    </source>
</reference>